<evidence type="ECO:0000259" key="2">
    <source>
        <dbReference type="Pfam" id="PF13883"/>
    </source>
</evidence>
<dbReference type="GeneID" id="9487601"/>
<dbReference type="OrthoDB" id="2138282at2759"/>
<feature type="domain" description="CREG-like beta-barrel" evidence="2">
    <location>
        <begin position="36"/>
        <end position="191"/>
    </location>
</feature>
<reference key="2">
    <citation type="submission" date="2010-06" db="EMBL/GenBank/DDBJ databases">
        <authorList>
            <person name="Dietrich F.S."/>
            <person name="Voegeli S."/>
            <person name="Philippsen P."/>
        </authorList>
    </citation>
    <scope>NUCLEOTIDE SEQUENCE</scope>
    <source>
        <strain>ATCC 10895</strain>
    </source>
</reference>
<evidence type="ECO:0000313" key="4">
    <source>
        <dbReference type="EMBL" id="ADJ41801.1"/>
    </source>
</evidence>
<dbReference type="InterPro" id="IPR055343">
    <property type="entry name" value="CREG_beta-barrel"/>
</dbReference>
<dbReference type="Pfam" id="PF13883">
    <property type="entry name" value="CREG_beta-barrel"/>
    <property type="match status" value="1"/>
</dbReference>
<dbReference type="HOGENOM" id="CLU_1255704_0_0_1"/>
<dbReference type="Proteomes" id="UP000000591">
    <property type="component" value="Chromosome IV"/>
</dbReference>
<dbReference type="AlphaFoldDB" id="D8FGB4"/>
<dbReference type="EMBL" id="AE016817">
    <property type="protein sequence ID" value="ADJ41757.1"/>
    <property type="molecule type" value="Genomic_DNA"/>
</dbReference>
<reference evidence="3" key="3">
    <citation type="submission" date="2012-02" db="EMBL/GenBank/DDBJ databases">
        <authorList>
            <person name="Dietrich F.S."/>
            <person name="Voegeli S."/>
            <person name="Philippsen P."/>
        </authorList>
    </citation>
    <scope>NUCLEOTIDE SEQUENCE</scope>
    <source>
        <strain evidence="3">ATCC 10895</strain>
    </source>
</reference>
<sequence length="194" mass="21512">MSSAYWHSIATMKSIFSLVTCFLALVTSAFAQASQEEQQAAVQLRKLIKDESSFQLTTINQNGTPYGIRMYYISPDRCEGVEHDGQPIFLMVDTTLQQVNAKNNNNVSFSVASISIEDPMKAPRANFAGELEVLQPIPALQKCFADVHPDAKPWIPSGPSPVKFYRFKIKSIYYVAAKAGYNGYIDPALYANAN</sequence>
<dbReference type="KEGG" id="ago:AGOS_AFR755W"/>
<dbReference type="Gene3D" id="2.30.110.10">
    <property type="entry name" value="Electron Transport, Fmn-binding Protein, Chain A"/>
    <property type="match status" value="1"/>
</dbReference>
<dbReference type="SUPFAM" id="SSF50475">
    <property type="entry name" value="FMN-binding split barrel"/>
    <property type="match status" value="1"/>
</dbReference>
<keyword evidence="5" id="KW-1185">Reference proteome</keyword>
<evidence type="ECO:0000313" key="3">
    <source>
        <dbReference type="EMBL" id="ADJ41757.1"/>
    </source>
</evidence>
<keyword evidence="1" id="KW-0732">Signal</keyword>
<gene>
    <name evidence="3" type="ORF">AGOS_ADL397CB</name>
    <name evidence="4" type="ORF">AGOS_AFR755W</name>
</gene>
<dbReference type="PANTHER" id="PTHR37273:SF1">
    <property type="entry name" value="ADL397C-AP"/>
    <property type="match status" value="1"/>
</dbReference>
<evidence type="ECO:0000313" key="5">
    <source>
        <dbReference type="Proteomes" id="UP000000591"/>
    </source>
</evidence>
<proteinExistence type="predicted"/>
<protein>
    <submittedName>
        <fullName evidence="3">ADL397C-Bp</fullName>
    </submittedName>
    <submittedName>
        <fullName evidence="4">AFR755Wp</fullName>
    </submittedName>
</protein>
<accession>D8FGB4</accession>
<name>D8FGB4_EREGS</name>
<dbReference type="InterPro" id="IPR012349">
    <property type="entry name" value="Split_barrel_FMN-bd"/>
</dbReference>
<reference evidence="5" key="4">
    <citation type="journal article" date="2013" name="G3 (Bethesda)">
        <title>Genomes of Ashbya fungi isolated from insects reveal four mating-type loci, numerous translocations, lack of transposons, and distinct gene duplications.</title>
        <authorList>
            <person name="Dietrich F.S."/>
            <person name="Voegeli S."/>
            <person name="Kuo S."/>
            <person name="Philippsen P."/>
        </authorList>
    </citation>
    <scope>GENOME REANNOTATION</scope>
    <source>
        <strain evidence="5">ATCC 10895 / CBS 109.51 / FGSC 9923 / NRRL Y-1056</strain>
    </source>
</reference>
<evidence type="ECO:0000256" key="1">
    <source>
        <dbReference type="SAM" id="SignalP"/>
    </source>
</evidence>
<feature type="signal peptide" evidence="1">
    <location>
        <begin position="1"/>
        <end position="31"/>
    </location>
</feature>
<organism evidence="3 5">
    <name type="scientific">Eremothecium gossypii (strain ATCC 10895 / CBS 109.51 / FGSC 9923 / NRRL Y-1056)</name>
    <name type="common">Yeast</name>
    <name type="synonym">Ashbya gossypii</name>
    <dbReference type="NCBI Taxonomy" id="284811"/>
    <lineage>
        <taxon>Eukaryota</taxon>
        <taxon>Fungi</taxon>
        <taxon>Dikarya</taxon>
        <taxon>Ascomycota</taxon>
        <taxon>Saccharomycotina</taxon>
        <taxon>Saccharomycetes</taxon>
        <taxon>Saccharomycetales</taxon>
        <taxon>Saccharomycetaceae</taxon>
        <taxon>Eremothecium</taxon>
    </lineage>
</organism>
<dbReference type="EMBL" id="AE016819">
    <property type="protein sequence ID" value="ADJ41801.1"/>
    <property type="molecule type" value="Genomic_DNA"/>
</dbReference>
<dbReference type="Proteomes" id="UP000000591">
    <property type="component" value="Chromosome VI"/>
</dbReference>
<reference evidence="3 5" key="1">
    <citation type="journal article" date="2004" name="Science">
        <title>The Ashbya gossypii genome as a tool for mapping the ancient Saccharomyces cerevisiae genome.</title>
        <authorList>
            <person name="Dietrich F.S."/>
            <person name="Voegeli S."/>
            <person name="Brachat S."/>
            <person name="Lerch A."/>
            <person name="Gates K."/>
            <person name="Steiner S."/>
            <person name="Mohr C."/>
            <person name="Pohlmann R."/>
            <person name="Luedi P."/>
            <person name="Choi S."/>
            <person name="Wing R.A."/>
            <person name="Flavier A."/>
            <person name="Gaffney T.D."/>
            <person name="Philippsen P."/>
        </authorList>
    </citation>
    <scope>NUCLEOTIDE SEQUENCE [LARGE SCALE GENOMIC DNA]</scope>
    <source>
        <strain evidence="3">ATCC 10895</strain>
        <strain evidence="5">ATCC 10895 / CBS 109.51 / FGSC 9923 / NRRL Y-1056</strain>
    </source>
</reference>
<dbReference type="RefSeq" id="NP_001342250.1">
    <property type="nucleotide sequence ID" value="NM_001355316.1"/>
</dbReference>
<dbReference type="KEGG" id="ago:AGOS_ADL397CB"/>
<dbReference type="STRING" id="284811.D8FGB4"/>
<feature type="chain" id="PRO_5010112589" evidence="1">
    <location>
        <begin position="32"/>
        <end position="194"/>
    </location>
</feature>
<dbReference type="PANTHER" id="PTHR37273">
    <property type="entry name" value="CHROMOSOME 8, WHOLE GENOME SHOTGUN SEQUENCE"/>
    <property type="match status" value="1"/>
</dbReference>